<evidence type="ECO:0000313" key="6">
    <source>
        <dbReference type="EMBL" id="CAD6192571.1"/>
    </source>
</evidence>
<keyword evidence="7" id="KW-1185">Reference proteome</keyword>
<dbReference type="PANTHER" id="PTHR43667:SF2">
    <property type="entry name" value="FATTY ACID C-METHYL TRANSFERASE"/>
    <property type="match status" value="1"/>
</dbReference>
<dbReference type="Proteomes" id="UP000835052">
    <property type="component" value="Unassembled WGS sequence"/>
</dbReference>
<keyword evidence="2" id="KW-0489">Methyltransferase</keyword>
<organism evidence="6 7">
    <name type="scientific">Caenorhabditis auriculariae</name>
    <dbReference type="NCBI Taxonomy" id="2777116"/>
    <lineage>
        <taxon>Eukaryota</taxon>
        <taxon>Metazoa</taxon>
        <taxon>Ecdysozoa</taxon>
        <taxon>Nematoda</taxon>
        <taxon>Chromadorea</taxon>
        <taxon>Rhabditida</taxon>
        <taxon>Rhabditina</taxon>
        <taxon>Rhabditomorpha</taxon>
        <taxon>Rhabditoidea</taxon>
        <taxon>Rhabditidae</taxon>
        <taxon>Peloderinae</taxon>
        <taxon>Caenorhabditis</taxon>
    </lineage>
</organism>
<evidence type="ECO:0000313" key="7">
    <source>
        <dbReference type="Proteomes" id="UP000835052"/>
    </source>
</evidence>
<dbReference type="GO" id="GO:0008610">
    <property type="term" value="P:lipid biosynthetic process"/>
    <property type="evidence" value="ECO:0007669"/>
    <property type="project" value="InterPro"/>
</dbReference>
<protein>
    <recommendedName>
        <fullName evidence="8">Cyclopropane-fatty-acyl-phospholipid synthase</fullName>
    </recommendedName>
</protein>
<keyword evidence="4" id="KW-0949">S-adenosyl-L-methionine</keyword>
<dbReference type="Gene3D" id="3.40.50.150">
    <property type="entry name" value="Vaccinia Virus protein VP39"/>
    <property type="match status" value="1"/>
</dbReference>
<reference evidence="6" key="1">
    <citation type="submission" date="2020-10" db="EMBL/GenBank/DDBJ databases">
        <authorList>
            <person name="Kikuchi T."/>
        </authorList>
    </citation>
    <scope>NUCLEOTIDE SEQUENCE</scope>
    <source>
        <strain evidence="6">NKZ352</strain>
    </source>
</reference>
<dbReference type="AlphaFoldDB" id="A0A8S1HDQ6"/>
<sequence>MTAKTKVALQSEGVLILPFGPLLSIKHNLCLVRKMSSVSKPPVSVAVQKSSFYTFLVNLICVPAICRFLGAFFANASERLDLDVEPVKFRKTFGKKNENNNEYPQSTVMRIHKPFHFCWVMLLDPKIGLGESYMAGDWSVTPNPTEFLRLLIRAKKQTTNARAERSGPREKSLSTKLALVLLEALRGAVKVIYYAQHWLHENTVIQSTKNIQAHYDLGNDMFKLFLDKTMTYSCGIFEDSDVNMPVKGVDFDKLEEAQKRKIDTLLDQLELGPDDHVLEIGCGWGAAAIRGVQRSGCKWTGITISREQLDWARGKVAEAGLESRINLEFQDYRLVQGTFTRIVSIEMIEAVGEKFLPQYFQIINDRLTDNGIAAIQAIICPDAYYDRYRSSSDFIKKYIFPGGHLPSLGAIEESVPPTLKPAKIASYAHHYSTTLQHWYWAWMDAEKKIEEFNYPSDFHRRWQFYFCLCAALFSSEHIDVVQICFHKGGSAKSINLVN</sequence>
<dbReference type="OrthoDB" id="8300214at2759"/>
<name>A0A8S1HDQ6_9PELO</name>
<keyword evidence="5" id="KW-0443">Lipid metabolism</keyword>
<accession>A0A8S1HDQ6</accession>
<proteinExistence type="inferred from homology"/>
<dbReference type="PIRSF" id="PIRSF003085">
    <property type="entry name" value="CMAS"/>
    <property type="match status" value="1"/>
</dbReference>
<dbReference type="EMBL" id="CAJGYM010000028">
    <property type="protein sequence ID" value="CAD6192571.1"/>
    <property type="molecule type" value="Genomic_DNA"/>
</dbReference>
<evidence type="ECO:0008006" key="8">
    <source>
        <dbReference type="Google" id="ProtNLM"/>
    </source>
</evidence>
<dbReference type="InterPro" id="IPR003333">
    <property type="entry name" value="CMAS"/>
</dbReference>
<evidence type="ECO:0000256" key="2">
    <source>
        <dbReference type="ARBA" id="ARBA00022603"/>
    </source>
</evidence>
<gene>
    <name evidence="6" type="ORF">CAUJ_LOCUS8490</name>
</gene>
<evidence type="ECO:0000256" key="5">
    <source>
        <dbReference type="ARBA" id="ARBA00023098"/>
    </source>
</evidence>
<dbReference type="Pfam" id="PF02353">
    <property type="entry name" value="CMAS"/>
    <property type="match status" value="1"/>
</dbReference>
<evidence type="ECO:0000256" key="4">
    <source>
        <dbReference type="ARBA" id="ARBA00022691"/>
    </source>
</evidence>
<comment type="similarity">
    <text evidence="1">Belongs to the CFA/CMAS family.</text>
</comment>
<dbReference type="InterPro" id="IPR050723">
    <property type="entry name" value="CFA/CMAS"/>
</dbReference>
<evidence type="ECO:0000256" key="1">
    <source>
        <dbReference type="ARBA" id="ARBA00010815"/>
    </source>
</evidence>
<evidence type="ECO:0000256" key="3">
    <source>
        <dbReference type="ARBA" id="ARBA00022679"/>
    </source>
</evidence>
<keyword evidence="3" id="KW-0808">Transferase</keyword>
<dbReference type="GO" id="GO:0008168">
    <property type="term" value="F:methyltransferase activity"/>
    <property type="evidence" value="ECO:0007669"/>
    <property type="project" value="UniProtKB-KW"/>
</dbReference>
<dbReference type="PANTHER" id="PTHR43667">
    <property type="entry name" value="CYCLOPROPANE-FATTY-ACYL-PHOSPHOLIPID SYNTHASE"/>
    <property type="match status" value="1"/>
</dbReference>
<dbReference type="SUPFAM" id="SSF53335">
    <property type="entry name" value="S-adenosyl-L-methionine-dependent methyltransferases"/>
    <property type="match status" value="1"/>
</dbReference>
<dbReference type="GO" id="GO:0032259">
    <property type="term" value="P:methylation"/>
    <property type="evidence" value="ECO:0007669"/>
    <property type="project" value="UniProtKB-KW"/>
</dbReference>
<comment type="caution">
    <text evidence="6">The sequence shown here is derived from an EMBL/GenBank/DDBJ whole genome shotgun (WGS) entry which is preliminary data.</text>
</comment>
<dbReference type="InterPro" id="IPR029063">
    <property type="entry name" value="SAM-dependent_MTases_sf"/>
</dbReference>
<dbReference type="CDD" id="cd02440">
    <property type="entry name" value="AdoMet_MTases"/>
    <property type="match status" value="1"/>
</dbReference>